<sequence length="695" mass="76746">MAHASFISFLLLFLTSNFFNSSAQLGFNNKDHAVLQRAHHISSKPRLQSAKFEPSYEVSLHYSQSDPSQGYRYVAVVDWYMRVPALVALDQPEIESVQCDWDGIRIKFDSEKGALKARRWQRPMVLVTELKNTMCSYHDQNEEQYHPILLESIAEDAEHGSREVVFDGYRTRWDIVAYDHKVQIGNLAVEEQLEDEKLKLSMHKRNSIDEPNSFSFSPSINFDPQRKLPIKPSLPAPIKVGISNHTELSIACENCYVDSSLKLTIETGSCILDVGLTKAAKIIEGIHRAESALVRLLKSAAKATKEALISRFSTLADHLSNSLSTYYNCAARASAATDAKVKQSLTEELKQIALRIRQTSQALFNTTQSNLYTVAGNELLSSEKTKLIQQVQQVIKDADGELDAGIEIGSQLSEDPNDPDFCLVKKNSNLGGRSILSKRIRKRGTLINVSGFIKGNVDLKVSLTGKQTLSTGDLSLFSASLIGINIPGVLTIGPQVRMLLSATIGAQSSVNLIFGGDFEWSNLNEIINESGETDNTTTKLNKNDSNFKFNKHLPKFDIPPEQFHATNNFKPQIGFGIDFSLGKKELMVGLEGDLGLVHTILLPNITQQASGPCPGGINYDLKATAQLNGFVSTPTLDSSLLTSLTVKSLLPLWAIDPIKVFQHCFKMNKGCLEPNKTAQNPQTLANCSRITSNSI</sequence>
<keyword evidence="3" id="KW-1185">Reference proteome</keyword>
<gene>
    <name evidence="2" type="ORF">PPACK8108_LOCUS20414</name>
</gene>
<name>A0AAV0BGC7_PHAPC</name>
<evidence type="ECO:0000256" key="1">
    <source>
        <dbReference type="SAM" id="SignalP"/>
    </source>
</evidence>
<feature type="signal peptide" evidence="1">
    <location>
        <begin position="1"/>
        <end position="23"/>
    </location>
</feature>
<evidence type="ECO:0000313" key="2">
    <source>
        <dbReference type="EMBL" id="CAH7685830.1"/>
    </source>
</evidence>
<reference evidence="2" key="1">
    <citation type="submission" date="2022-06" db="EMBL/GenBank/DDBJ databases">
        <authorList>
            <consortium name="SYNGENTA / RWTH Aachen University"/>
        </authorList>
    </citation>
    <scope>NUCLEOTIDE SEQUENCE</scope>
</reference>
<feature type="chain" id="PRO_5043762570" evidence="1">
    <location>
        <begin position="24"/>
        <end position="695"/>
    </location>
</feature>
<evidence type="ECO:0000313" key="3">
    <source>
        <dbReference type="Proteomes" id="UP001153365"/>
    </source>
</evidence>
<accession>A0AAV0BGC7</accession>
<proteinExistence type="predicted"/>
<comment type="caution">
    <text evidence="2">The sequence shown here is derived from an EMBL/GenBank/DDBJ whole genome shotgun (WGS) entry which is preliminary data.</text>
</comment>
<organism evidence="2 3">
    <name type="scientific">Phakopsora pachyrhizi</name>
    <name type="common">Asian soybean rust disease fungus</name>
    <dbReference type="NCBI Taxonomy" id="170000"/>
    <lineage>
        <taxon>Eukaryota</taxon>
        <taxon>Fungi</taxon>
        <taxon>Dikarya</taxon>
        <taxon>Basidiomycota</taxon>
        <taxon>Pucciniomycotina</taxon>
        <taxon>Pucciniomycetes</taxon>
        <taxon>Pucciniales</taxon>
        <taxon>Phakopsoraceae</taxon>
        <taxon>Phakopsora</taxon>
    </lineage>
</organism>
<dbReference type="AlphaFoldDB" id="A0AAV0BGC7"/>
<keyword evidence="1" id="KW-0732">Signal</keyword>
<protein>
    <submittedName>
        <fullName evidence="2">Expressed protein</fullName>
    </submittedName>
</protein>
<dbReference type="EMBL" id="CALTRL010005747">
    <property type="protein sequence ID" value="CAH7685830.1"/>
    <property type="molecule type" value="Genomic_DNA"/>
</dbReference>
<dbReference type="Proteomes" id="UP001153365">
    <property type="component" value="Unassembled WGS sequence"/>
</dbReference>